<keyword evidence="2" id="KW-1133">Transmembrane helix</keyword>
<evidence type="ECO:0000259" key="6">
    <source>
        <dbReference type="Pfam" id="PF23668"/>
    </source>
</evidence>
<dbReference type="Pfam" id="PF23667">
    <property type="entry name" value="CUB_CDCP1_1"/>
    <property type="match status" value="1"/>
</dbReference>
<feature type="transmembrane region" description="Helical" evidence="2">
    <location>
        <begin position="651"/>
        <end position="676"/>
    </location>
</feature>
<accession>A0AAD7RJZ7</accession>
<protein>
    <recommendedName>
        <fullName evidence="9">CUB domain-containing protein 1-like</fullName>
    </recommendedName>
</protein>
<dbReference type="InterPro" id="IPR038811">
    <property type="entry name" value="CDCP1"/>
</dbReference>
<dbReference type="InterPro" id="IPR056266">
    <property type="entry name" value="CDCP1_CUB_3rd_6th"/>
</dbReference>
<evidence type="ECO:0000313" key="8">
    <source>
        <dbReference type="Proteomes" id="UP001221898"/>
    </source>
</evidence>
<feature type="region of interest" description="Disordered" evidence="1">
    <location>
        <begin position="755"/>
        <end position="829"/>
    </location>
</feature>
<keyword evidence="8" id="KW-1185">Reference proteome</keyword>
<dbReference type="InterPro" id="IPR056268">
    <property type="entry name" value="CUB_CDCP1_1st"/>
</dbReference>
<keyword evidence="2" id="KW-0472">Membrane</keyword>
<dbReference type="PANTHER" id="PTHR14477">
    <property type="entry name" value="CUB DOMAIN-CONTAINING PROTEIN 1"/>
    <property type="match status" value="1"/>
</dbReference>
<reference evidence="7" key="1">
    <citation type="journal article" date="2023" name="Science">
        <title>Genome structures resolve the early diversification of teleost fishes.</title>
        <authorList>
            <person name="Parey E."/>
            <person name="Louis A."/>
            <person name="Montfort J."/>
            <person name="Bouchez O."/>
            <person name="Roques C."/>
            <person name="Iampietro C."/>
            <person name="Lluch J."/>
            <person name="Castinel A."/>
            <person name="Donnadieu C."/>
            <person name="Desvignes T."/>
            <person name="Floi Bucao C."/>
            <person name="Jouanno E."/>
            <person name="Wen M."/>
            <person name="Mejri S."/>
            <person name="Dirks R."/>
            <person name="Jansen H."/>
            <person name="Henkel C."/>
            <person name="Chen W.J."/>
            <person name="Zahm M."/>
            <person name="Cabau C."/>
            <person name="Klopp C."/>
            <person name="Thompson A.W."/>
            <person name="Robinson-Rechavi M."/>
            <person name="Braasch I."/>
            <person name="Lecointre G."/>
            <person name="Bobe J."/>
            <person name="Postlethwait J.H."/>
            <person name="Berthelot C."/>
            <person name="Roest Crollius H."/>
            <person name="Guiguen Y."/>
        </authorList>
    </citation>
    <scope>NUCLEOTIDE SEQUENCE</scope>
    <source>
        <strain evidence="7">NC1722</strain>
    </source>
</reference>
<dbReference type="EMBL" id="JAINUG010000244">
    <property type="protein sequence ID" value="KAJ8385681.1"/>
    <property type="molecule type" value="Genomic_DNA"/>
</dbReference>
<feature type="domain" description="CDCP1 first CUB" evidence="5">
    <location>
        <begin position="32"/>
        <end position="100"/>
    </location>
</feature>
<organism evidence="7 8">
    <name type="scientific">Aldrovandia affinis</name>
    <dbReference type="NCBI Taxonomy" id="143900"/>
    <lineage>
        <taxon>Eukaryota</taxon>
        <taxon>Metazoa</taxon>
        <taxon>Chordata</taxon>
        <taxon>Craniata</taxon>
        <taxon>Vertebrata</taxon>
        <taxon>Euteleostomi</taxon>
        <taxon>Actinopterygii</taxon>
        <taxon>Neopterygii</taxon>
        <taxon>Teleostei</taxon>
        <taxon>Notacanthiformes</taxon>
        <taxon>Halosauridae</taxon>
        <taxon>Aldrovandia</taxon>
    </lineage>
</organism>
<proteinExistence type="predicted"/>
<feature type="domain" description="CDCP1 third and sixth CUB" evidence="4">
    <location>
        <begin position="530"/>
        <end position="643"/>
    </location>
</feature>
<feature type="signal peptide" evidence="3">
    <location>
        <begin position="1"/>
        <end position="22"/>
    </location>
</feature>
<gene>
    <name evidence="7" type="ORF">AAFF_G00183940</name>
</gene>
<evidence type="ECO:0000256" key="2">
    <source>
        <dbReference type="SAM" id="Phobius"/>
    </source>
</evidence>
<comment type="caution">
    <text evidence="7">The sequence shown here is derived from an EMBL/GenBank/DDBJ whole genome shotgun (WGS) entry which is preliminary data.</text>
</comment>
<keyword evidence="2" id="KW-0812">Transmembrane</keyword>
<feature type="domain" description="CDCP1 second and fifth CUB" evidence="6">
    <location>
        <begin position="108"/>
        <end position="213"/>
    </location>
</feature>
<dbReference type="Pfam" id="PF23668">
    <property type="entry name" value="CUB_CDCP1_2"/>
    <property type="match status" value="2"/>
</dbReference>
<feature type="domain" description="CDCP1 second and fifth CUB" evidence="6">
    <location>
        <begin position="421"/>
        <end position="503"/>
    </location>
</feature>
<evidence type="ECO:0000313" key="7">
    <source>
        <dbReference type="EMBL" id="KAJ8385681.1"/>
    </source>
</evidence>
<dbReference type="InterPro" id="IPR056269">
    <property type="entry name" value="CUB_CDCP1_2nd_5th"/>
</dbReference>
<evidence type="ECO:0000256" key="3">
    <source>
        <dbReference type="SAM" id="SignalP"/>
    </source>
</evidence>
<dbReference type="PANTHER" id="PTHR14477:SF1">
    <property type="entry name" value="CUB DOMAIN-CONTAINING PROTEIN 1"/>
    <property type="match status" value="1"/>
</dbReference>
<evidence type="ECO:0000259" key="5">
    <source>
        <dbReference type="Pfam" id="PF23667"/>
    </source>
</evidence>
<feature type="domain" description="CDCP1 third and sixth CUB" evidence="4">
    <location>
        <begin position="222"/>
        <end position="323"/>
    </location>
</feature>
<sequence length="829" mass="90457">MYARFTMAGWFLKLLGVLLSLGFNVSESQILSFAPDKGTTVTISRSRLAGAGCKACFGDGPKRQCLPNITLTGGSRTSVEFSCSPPHKSFTLDISQEIVCKGMSCNGNVVQKEVLLFRDFNRTFTWDLRPERPRSFQLAFSGTGMRQVLPSETCPGQHTYSLTVTQSSGTATIGTFCPNGTVTAVLAQSQSRLALSVPGGRDLASAVFHVSVGPEIKTLAVVQVTLPQGSSATEFFSPNYPRGFPDDDLMAWDFPVPDGHNFSVRFLNYSEPRCVKKDVVVEYHKTGKMFVGKGLAVPQPANRQGNFSLYLRNCEMDRRAPAILTLHFQVSVVKSGVPVVCSVDLRKEDGVSLHIEKKDSRSKCQMKKDSVVQEIITMASGNISSLSFHSCLREELMLTVSKTIGCRQWKACPVGKVPLSVPASLACLPAALRRVTWHLRAPAHGTVELLQSRGSLRHSLPGQRCNASISIAVAEDNGVAVGNFCPNGSIHRIQIHANVSVTATPSSASEDLGHASAPFLDASFSREITERYIFTVVPQKGVPVLLATPGWPAGMKEYSTVSWIVTVPPKYGADLVFLNVSQPKCHNRHTGIKVQMLGSREEMFSRREDEKTEGQLSIPESFYLNMSNCLPEQRDFSVLSQITLHRKTSSLLAIILGTVGALLFLMVIVLIIVCVVTRKKRRQMAPNVSIYNPNGADFGPGPHRFPKSRADNDSHVYASIEDTMVYGHLLKNDGCISPISNPQVDVYQTFTGPVEAPPPPLPHIRAPEGGDPDVDVYRPFVYPSESTAPGQQQPVSPEDTMVDNELYDSRGGGLTPPSPHREEQAEPQA</sequence>
<evidence type="ECO:0000256" key="1">
    <source>
        <dbReference type="SAM" id="MobiDB-lite"/>
    </source>
</evidence>
<feature type="chain" id="PRO_5041953379" description="CUB domain-containing protein 1-like" evidence="3">
    <location>
        <begin position="23"/>
        <end position="829"/>
    </location>
</feature>
<feature type="compositionally biased region" description="Basic and acidic residues" evidence="1">
    <location>
        <begin position="819"/>
        <end position="829"/>
    </location>
</feature>
<evidence type="ECO:0000259" key="4">
    <source>
        <dbReference type="Pfam" id="PF23665"/>
    </source>
</evidence>
<name>A0AAD7RJZ7_9TELE</name>
<evidence type="ECO:0008006" key="9">
    <source>
        <dbReference type="Google" id="ProtNLM"/>
    </source>
</evidence>
<keyword evidence="3" id="KW-0732">Signal</keyword>
<dbReference type="Pfam" id="PF23665">
    <property type="entry name" value="CDCP1_CUB_6"/>
    <property type="match status" value="2"/>
</dbReference>
<feature type="compositionally biased region" description="Polar residues" evidence="1">
    <location>
        <begin position="784"/>
        <end position="795"/>
    </location>
</feature>
<dbReference type="Proteomes" id="UP001221898">
    <property type="component" value="Unassembled WGS sequence"/>
</dbReference>
<dbReference type="AlphaFoldDB" id="A0AAD7RJZ7"/>